<evidence type="ECO:0000256" key="3">
    <source>
        <dbReference type="ARBA" id="ARBA00023125"/>
    </source>
</evidence>
<accession>A0A6H1UBT2</accession>
<dbReference type="SUPFAM" id="SSF46785">
    <property type="entry name" value="Winged helix' DNA-binding domain"/>
    <property type="match status" value="1"/>
</dbReference>
<evidence type="ECO:0000313" key="7">
    <source>
        <dbReference type="Proteomes" id="UP000501602"/>
    </source>
</evidence>
<evidence type="ECO:0000313" key="6">
    <source>
        <dbReference type="EMBL" id="QIZ75666.1"/>
    </source>
</evidence>
<dbReference type="PANTHER" id="PTHR30537:SF81">
    <property type="entry name" value="TRANSCRIPTIONAL REGULATOR-RELATED"/>
    <property type="match status" value="1"/>
</dbReference>
<protein>
    <submittedName>
        <fullName evidence="6">LysR family transcriptional regulator</fullName>
    </submittedName>
</protein>
<proteinExistence type="inferred from homology"/>
<keyword evidence="2" id="KW-0805">Transcription regulation</keyword>
<dbReference type="PROSITE" id="PS50931">
    <property type="entry name" value="HTH_LYSR"/>
    <property type="match status" value="1"/>
</dbReference>
<dbReference type="PRINTS" id="PR00039">
    <property type="entry name" value="HTHLYSR"/>
</dbReference>
<comment type="similarity">
    <text evidence="1">Belongs to the LysR transcriptional regulatory family.</text>
</comment>
<evidence type="ECO:0000256" key="1">
    <source>
        <dbReference type="ARBA" id="ARBA00009437"/>
    </source>
</evidence>
<evidence type="ECO:0000259" key="5">
    <source>
        <dbReference type="PROSITE" id="PS50931"/>
    </source>
</evidence>
<keyword evidence="7" id="KW-1185">Reference proteome</keyword>
<reference evidence="6 7" key="1">
    <citation type="submission" date="2020-04" db="EMBL/GenBank/DDBJ databases">
        <title>Ferrimonas sp. S7 isolated from sea water.</title>
        <authorList>
            <person name="Bae S.S."/>
            <person name="Baek K."/>
        </authorList>
    </citation>
    <scope>NUCLEOTIDE SEQUENCE [LARGE SCALE GENOMIC DNA]</scope>
    <source>
        <strain evidence="6 7">S7</strain>
    </source>
</reference>
<gene>
    <name evidence="6" type="ORF">HER31_01355</name>
</gene>
<name>A0A6H1UBT2_9GAMM</name>
<organism evidence="6 7">
    <name type="scientific">Ferrimonas lipolytica</name>
    <dbReference type="NCBI Taxonomy" id="2724191"/>
    <lineage>
        <taxon>Bacteria</taxon>
        <taxon>Pseudomonadati</taxon>
        <taxon>Pseudomonadota</taxon>
        <taxon>Gammaproteobacteria</taxon>
        <taxon>Alteromonadales</taxon>
        <taxon>Ferrimonadaceae</taxon>
        <taxon>Ferrimonas</taxon>
    </lineage>
</organism>
<sequence length="304" mass="34209">MSKQSAYLQLKRIAIFTTVVECGSFVAAAKRLQLSRTKVSENISTLESALGVRLFQRTTRKLTITPEGERFYQQTERMLPDASAALESVKEAGGALEGPLRISLNGHVAQWLLVPFLKQFMELHPKVEPSLQLHDLPVDLIESQIDIAIRIGIPKASSMVGQQLTSIPLGLMASKDYVERFGMPLTLDDLQHHRGVMVEQMLLWGPLLLENEQGQSEELKLPASFKTNSPSAVTMMVEQGLGIGFLPTYAIEERQRLVPILPQWRFSQMTLSVLYPSRHSVPARTRAFIEQFKQWISDNPIKPY</sequence>
<dbReference type="Proteomes" id="UP000501602">
    <property type="component" value="Chromosome"/>
</dbReference>
<dbReference type="InterPro" id="IPR058163">
    <property type="entry name" value="LysR-type_TF_proteobact-type"/>
</dbReference>
<dbReference type="PANTHER" id="PTHR30537">
    <property type="entry name" value="HTH-TYPE TRANSCRIPTIONAL REGULATOR"/>
    <property type="match status" value="1"/>
</dbReference>
<evidence type="ECO:0000256" key="4">
    <source>
        <dbReference type="ARBA" id="ARBA00023163"/>
    </source>
</evidence>
<dbReference type="GO" id="GO:0043565">
    <property type="term" value="F:sequence-specific DNA binding"/>
    <property type="evidence" value="ECO:0007669"/>
    <property type="project" value="TreeGrafter"/>
</dbReference>
<dbReference type="Gene3D" id="3.40.190.290">
    <property type="match status" value="1"/>
</dbReference>
<dbReference type="SUPFAM" id="SSF53850">
    <property type="entry name" value="Periplasmic binding protein-like II"/>
    <property type="match status" value="1"/>
</dbReference>
<dbReference type="InterPro" id="IPR036390">
    <property type="entry name" value="WH_DNA-bd_sf"/>
</dbReference>
<dbReference type="KEGG" id="fes:HER31_01355"/>
<dbReference type="InterPro" id="IPR000847">
    <property type="entry name" value="LysR_HTH_N"/>
</dbReference>
<feature type="domain" description="HTH lysR-type" evidence="5">
    <location>
        <begin position="8"/>
        <end position="65"/>
    </location>
</feature>
<dbReference type="InterPro" id="IPR036388">
    <property type="entry name" value="WH-like_DNA-bd_sf"/>
</dbReference>
<dbReference type="Pfam" id="PF00126">
    <property type="entry name" value="HTH_1"/>
    <property type="match status" value="1"/>
</dbReference>
<keyword evidence="3" id="KW-0238">DNA-binding</keyword>
<keyword evidence="4" id="KW-0804">Transcription</keyword>
<dbReference type="GO" id="GO:0003700">
    <property type="term" value="F:DNA-binding transcription factor activity"/>
    <property type="evidence" value="ECO:0007669"/>
    <property type="project" value="InterPro"/>
</dbReference>
<evidence type="ECO:0000256" key="2">
    <source>
        <dbReference type="ARBA" id="ARBA00023015"/>
    </source>
</evidence>
<dbReference type="CDD" id="cd08422">
    <property type="entry name" value="PBP2_CrgA_like"/>
    <property type="match status" value="1"/>
</dbReference>
<dbReference type="EMBL" id="CP051180">
    <property type="protein sequence ID" value="QIZ75666.1"/>
    <property type="molecule type" value="Genomic_DNA"/>
</dbReference>
<dbReference type="Gene3D" id="1.10.10.10">
    <property type="entry name" value="Winged helix-like DNA-binding domain superfamily/Winged helix DNA-binding domain"/>
    <property type="match status" value="1"/>
</dbReference>
<dbReference type="Pfam" id="PF03466">
    <property type="entry name" value="LysR_substrate"/>
    <property type="match status" value="1"/>
</dbReference>
<dbReference type="AlphaFoldDB" id="A0A6H1UBT2"/>
<dbReference type="InterPro" id="IPR005119">
    <property type="entry name" value="LysR_subst-bd"/>
</dbReference>
<dbReference type="GO" id="GO:0006351">
    <property type="term" value="P:DNA-templated transcription"/>
    <property type="evidence" value="ECO:0007669"/>
    <property type="project" value="TreeGrafter"/>
</dbReference>
<dbReference type="FunFam" id="1.10.10.10:FF:000001">
    <property type="entry name" value="LysR family transcriptional regulator"/>
    <property type="match status" value="1"/>
</dbReference>
<dbReference type="RefSeq" id="WP_168658927.1">
    <property type="nucleotide sequence ID" value="NZ_CP051180.1"/>
</dbReference>